<dbReference type="EMBL" id="CP001344">
    <property type="protein sequence ID" value="ACL43121.1"/>
    <property type="molecule type" value="Genomic_DNA"/>
</dbReference>
<accession>B8HVU3</accession>
<keyword evidence="1" id="KW-0732">Signal</keyword>
<dbReference type="Pfam" id="PF11850">
    <property type="entry name" value="DUF3370"/>
    <property type="match status" value="1"/>
</dbReference>
<dbReference type="HOGENOM" id="CLU_029327_0_0_3"/>
<dbReference type="AlphaFoldDB" id="B8HVU3"/>
<evidence type="ECO:0008006" key="3">
    <source>
        <dbReference type="Google" id="ProtNLM"/>
    </source>
</evidence>
<evidence type="ECO:0000256" key="1">
    <source>
        <dbReference type="SAM" id="SignalP"/>
    </source>
</evidence>
<dbReference type="KEGG" id="cyn:Cyan7425_0734"/>
<feature type="signal peptide" evidence="1">
    <location>
        <begin position="1"/>
        <end position="19"/>
    </location>
</feature>
<organism evidence="2">
    <name type="scientific">Cyanothece sp. (strain PCC 7425 / ATCC 29141)</name>
    <dbReference type="NCBI Taxonomy" id="395961"/>
    <lineage>
        <taxon>Bacteria</taxon>
        <taxon>Bacillati</taxon>
        <taxon>Cyanobacteriota</taxon>
        <taxon>Cyanophyceae</taxon>
        <taxon>Gomontiellales</taxon>
        <taxon>Cyanothecaceae</taxon>
        <taxon>Cyanothece</taxon>
    </lineage>
</organism>
<feature type="chain" id="PRO_5002873756" description="DUF3370 domain-containing protein" evidence="1">
    <location>
        <begin position="20"/>
        <end position="459"/>
    </location>
</feature>
<dbReference type="eggNOG" id="COG1749">
    <property type="taxonomic scope" value="Bacteria"/>
</dbReference>
<dbReference type="InterPro" id="IPR021801">
    <property type="entry name" value="DUF3370"/>
</dbReference>
<dbReference type="STRING" id="395961.Cyan7425_0734"/>
<proteinExistence type="predicted"/>
<name>B8HVU3_CYAP4</name>
<protein>
    <recommendedName>
        <fullName evidence="3">DUF3370 domain-containing protein</fullName>
    </recommendedName>
</protein>
<dbReference type="OrthoDB" id="502907at2"/>
<gene>
    <name evidence="2" type="ordered locus">Cyan7425_0734</name>
</gene>
<sequence>MYGFLFLVGVSLTGLPLLAQSSPPPIVEQPQQVRPLPGKVDPVLMFNSNSPEVVQTEGILLSTFPSAGMKVPTAHLNLRLQGRFDLFAHHIARANPPEDLRTLYLGIILHNPSQQTVTVNILQAASYLSQPDAPFIELPPVSENDLGTVFAGPGDRITNDVLRRERQPGWPAQIVIPPGQSQMLMNLPIPVKTLTPPINGRSTLIRVQTNGPVYAASLGMFARTDLEGNERPPTLEEWSTLLQTAGLSGPRDKAPTPPNAPGKLVYGRVAGVAQGSRWQAQLSDAGRSGLKLTIPVRGAAFSYMLSSLPGGTFGTGEVQSAPLLVRYPDTAYQAHGNYGLEYDLSLPLYNPTKQSQTIALTLQTPLKSDQPATSLRFYNPPPRRVFFRGTIRLRYRSDGGTPQTRYIHLVQQQGQQGEALLTLTLAPGELRLVQVQLLYPPDATPPQVLTVKTLTEPEL</sequence>
<evidence type="ECO:0000313" key="2">
    <source>
        <dbReference type="EMBL" id="ACL43121.1"/>
    </source>
</evidence>
<reference evidence="2" key="1">
    <citation type="submission" date="2009-01" db="EMBL/GenBank/DDBJ databases">
        <title>Complete sequence of chromosome Cyanothece sp. PCC 7425.</title>
        <authorList>
            <consortium name="US DOE Joint Genome Institute"/>
            <person name="Lucas S."/>
            <person name="Copeland A."/>
            <person name="Lapidus A."/>
            <person name="Glavina del Rio T."/>
            <person name="Dalin E."/>
            <person name="Tice H."/>
            <person name="Bruce D."/>
            <person name="Goodwin L."/>
            <person name="Pitluck S."/>
            <person name="Sims D."/>
            <person name="Meineke L."/>
            <person name="Brettin T."/>
            <person name="Detter J.C."/>
            <person name="Han C."/>
            <person name="Larimer F."/>
            <person name="Land M."/>
            <person name="Hauser L."/>
            <person name="Kyrpides N."/>
            <person name="Ovchinnikova G."/>
            <person name="Liberton M."/>
            <person name="Stoeckel J."/>
            <person name="Banerjee A."/>
            <person name="Singh A."/>
            <person name="Page L."/>
            <person name="Sato H."/>
            <person name="Zhao L."/>
            <person name="Sherman L."/>
            <person name="Pakrasi H."/>
            <person name="Richardson P."/>
        </authorList>
    </citation>
    <scope>NUCLEOTIDE SEQUENCE</scope>
    <source>
        <strain evidence="2">PCC 7425</strain>
    </source>
</reference>